<accession>A0ABP7RYW6</accession>
<protein>
    <submittedName>
        <fullName evidence="1">Uncharacterized protein</fullName>
    </submittedName>
</protein>
<evidence type="ECO:0000313" key="1">
    <source>
        <dbReference type="EMBL" id="GAA4004022.1"/>
    </source>
</evidence>
<organism evidence="1 2">
    <name type="scientific">Comamonas faecalis</name>
    <dbReference type="NCBI Taxonomy" id="1387849"/>
    <lineage>
        <taxon>Bacteria</taxon>
        <taxon>Pseudomonadati</taxon>
        <taxon>Pseudomonadota</taxon>
        <taxon>Betaproteobacteria</taxon>
        <taxon>Burkholderiales</taxon>
        <taxon>Comamonadaceae</taxon>
        <taxon>Comamonas</taxon>
    </lineage>
</organism>
<keyword evidence="2" id="KW-1185">Reference proteome</keyword>
<comment type="caution">
    <text evidence="1">The sequence shown here is derived from an EMBL/GenBank/DDBJ whole genome shotgun (WGS) entry which is preliminary data.</text>
</comment>
<proteinExistence type="predicted"/>
<dbReference type="RefSeq" id="WP_344869905.1">
    <property type="nucleotide sequence ID" value="NZ_BAABBP010000036.1"/>
</dbReference>
<sequence>MKTNRDAKAAELIAQIGRNATAARDLLALAAECLEAGEPLPGKLAGFLAASFREAVSEPCAERGKALAFALGLSAPGKEGRPRAAIPTGDVALTVAAFGETVSETKLKNELAAAYDVSTGTALARVKETKAALVEARDNTREIIERNELTGIVRPR</sequence>
<dbReference type="EMBL" id="BAABBP010000036">
    <property type="protein sequence ID" value="GAA4004022.1"/>
    <property type="molecule type" value="Genomic_DNA"/>
</dbReference>
<dbReference type="Proteomes" id="UP001501627">
    <property type="component" value="Unassembled WGS sequence"/>
</dbReference>
<evidence type="ECO:0000313" key="2">
    <source>
        <dbReference type="Proteomes" id="UP001501627"/>
    </source>
</evidence>
<name>A0ABP7RYW6_9BURK</name>
<reference evidence="2" key="1">
    <citation type="journal article" date="2019" name="Int. J. Syst. Evol. Microbiol.">
        <title>The Global Catalogue of Microorganisms (GCM) 10K type strain sequencing project: providing services to taxonomists for standard genome sequencing and annotation.</title>
        <authorList>
            <consortium name="The Broad Institute Genomics Platform"/>
            <consortium name="The Broad Institute Genome Sequencing Center for Infectious Disease"/>
            <person name="Wu L."/>
            <person name="Ma J."/>
        </authorList>
    </citation>
    <scope>NUCLEOTIDE SEQUENCE [LARGE SCALE GENOMIC DNA]</scope>
    <source>
        <strain evidence="2">JCM 17561</strain>
    </source>
</reference>
<gene>
    <name evidence="1" type="ORF">GCM10022279_29970</name>
</gene>